<dbReference type="RefSeq" id="WP_149732687.1">
    <property type="nucleotide sequence ID" value="NZ_FMXB01000023.1"/>
</dbReference>
<dbReference type="AlphaFoldDB" id="A0A1G5XHN0"/>
<protein>
    <recommendedName>
        <fullName evidence="3">PsbP C-terminal domain-containing protein</fullName>
    </recommendedName>
</protein>
<sequence length="192" mass="21067">MKKLTIIGAVVLILIIAVCGYIVLNDIQFNAGSSKNTGSTNESVTMLSISKGGVTIEYPSNWVMSQATSNNSVLAISKASSVDNLEVGQVNIHVEKKDFTGDFDRFVNSTYNNIQADEAFDLVSSGEVDLNGERVLQYIYTSSSNNGVVKQHKALWFDRGNEAYVVMYSAPIDKYEVNLPAADYIIQHIKIN</sequence>
<evidence type="ECO:0008006" key="3">
    <source>
        <dbReference type="Google" id="ProtNLM"/>
    </source>
</evidence>
<dbReference type="OrthoDB" id="82411at2157"/>
<proteinExistence type="predicted"/>
<dbReference type="Pfam" id="PF18933">
    <property type="entry name" value="PsbP_2"/>
    <property type="match status" value="1"/>
</dbReference>
<name>A0A1G5XHN0_9EURY</name>
<evidence type="ECO:0000313" key="2">
    <source>
        <dbReference type="Proteomes" id="UP000323439"/>
    </source>
</evidence>
<dbReference type="Gene3D" id="3.40.1000.10">
    <property type="entry name" value="Mog1/PsbP, alpha/beta/alpha sandwich"/>
    <property type="match status" value="1"/>
</dbReference>
<dbReference type="Proteomes" id="UP000323439">
    <property type="component" value="Unassembled WGS sequence"/>
</dbReference>
<reference evidence="1 2" key="1">
    <citation type="submission" date="2016-10" db="EMBL/GenBank/DDBJ databases">
        <authorList>
            <person name="Varghese N."/>
            <person name="Submissions S."/>
        </authorList>
    </citation>
    <scope>NUCLEOTIDE SEQUENCE [LARGE SCALE GENOMIC DNA]</scope>
    <source>
        <strain evidence="1 2">DSM 16643</strain>
    </source>
</reference>
<dbReference type="EMBL" id="FMXB01000023">
    <property type="protein sequence ID" value="SDA69207.1"/>
    <property type="molecule type" value="Genomic_DNA"/>
</dbReference>
<organism evidence="1 2">
    <name type="scientific">Methanobrevibacter millerae</name>
    <dbReference type="NCBI Taxonomy" id="230361"/>
    <lineage>
        <taxon>Archaea</taxon>
        <taxon>Methanobacteriati</taxon>
        <taxon>Methanobacteriota</taxon>
        <taxon>Methanomada group</taxon>
        <taxon>Methanobacteria</taxon>
        <taxon>Methanobacteriales</taxon>
        <taxon>Methanobacteriaceae</taxon>
        <taxon>Methanobrevibacter</taxon>
    </lineage>
</organism>
<evidence type="ECO:0000313" key="1">
    <source>
        <dbReference type="EMBL" id="SDA69207.1"/>
    </source>
</evidence>
<gene>
    <name evidence="1" type="ORF">SAMN02910315_02206</name>
</gene>
<keyword evidence="2" id="KW-1185">Reference proteome</keyword>
<accession>A0A1G5XHN0</accession>